<gene>
    <name evidence="1" type="ORF">PC129_g22055</name>
</gene>
<evidence type="ECO:0000313" key="2">
    <source>
        <dbReference type="Proteomes" id="UP000760860"/>
    </source>
</evidence>
<dbReference type="AlphaFoldDB" id="A0A8T1H442"/>
<accession>A0A8T1H442</accession>
<protein>
    <submittedName>
        <fullName evidence="1">Uncharacterized protein</fullName>
    </submittedName>
</protein>
<organism evidence="1 2">
    <name type="scientific">Phytophthora cactorum</name>
    <dbReference type="NCBI Taxonomy" id="29920"/>
    <lineage>
        <taxon>Eukaryota</taxon>
        <taxon>Sar</taxon>
        <taxon>Stramenopiles</taxon>
        <taxon>Oomycota</taxon>
        <taxon>Peronosporomycetes</taxon>
        <taxon>Peronosporales</taxon>
        <taxon>Peronosporaceae</taxon>
        <taxon>Phytophthora</taxon>
    </lineage>
</organism>
<proteinExistence type="predicted"/>
<reference evidence="1" key="1">
    <citation type="submission" date="2018-05" db="EMBL/GenBank/DDBJ databases">
        <title>Effector identification in a new, highly contiguous assembly of the strawberry crown rot pathogen Phytophthora cactorum.</title>
        <authorList>
            <person name="Armitage A.D."/>
            <person name="Nellist C.F."/>
            <person name="Bates H."/>
            <person name="Vickerstaff R.J."/>
            <person name="Harrison R.J."/>
        </authorList>
    </citation>
    <scope>NUCLEOTIDE SEQUENCE</scope>
    <source>
        <strain evidence="1">P421</strain>
    </source>
</reference>
<name>A0A8T1H442_9STRA</name>
<evidence type="ECO:0000313" key="1">
    <source>
        <dbReference type="EMBL" id="KAG3205524.1"/>
    </source>
</evidence>
<sequence length="97" mass="10756">MTAYLEKLPMLLLPRSSSAFSVAASTERPPFTKLHTQLKDYHSIQYTTRSKVDARDNAACCVARGVNKPKRKLALHQRGGALQLEAAFRRGAEQLAT</sequence>
<dbReference type="Proteomes" id="UP000760860">
    <property type="component" value="Unassembled WGS sequence"/>
</dbReference>
<comment type="caution">
    <text evidence="1">The sequence shown here is derived from an EMBL/GenBank/DDBJ whole genome shotgun (WGS) entry which is preliminary data.</text>
</comment>
<dbReference type="EMBL" id="RCMV01001928">
    <property type="protein sequence ID" value="KAG3205524.1"/>
    <property type="molecule type" value="Genomic_DNA"/>
</dbReference>